<dbReference type="Proteomes" id="UP000198757">
    <property type="component" value="Unassembled WGS sequence"/>
</dbReference>
<evidence type="ECO:0000313" key="2">
    <source>
        <dbReference type="Proteomes" id="UP000198757"/>
    </source>
</evidence>
<dbReference type="PANTHER" id="PTHR35586:SF1">
    <property type="entry name" value="SLL1691 PROTEIN"/>
    <property type="match status" value="1"/>
</dbReference>
<organism evidence="1 2">
    <name type="scientific">Niabella drilacis (strain DSM 25811 / CCM 8410 / CCUG 62505 / LMG 26954 / E90)</name>
    <dbReference type="NCBI Taxonomy" id="1285928"/>
    <lineage>
        <taxon>Bacteria</taxon>
        <taxon>Pseudomonadati</taxon>
        <taxon>Bacteroidota</taxon>
        <taxon>Chitinophagia</taxon>
        <taxon>Chitinophagales</taxon>
        <taxon>Chitinophagaceae</taxon>
        <taxon>Niabella</taxon>
    </lineage>
</organism>
<dbReference type="OrthoDB" id="652408at2"/>
<dbReference type="RefSeq" id="WP_090389085.1">
    <property type="nucleotide sequence ID" value="NZ_FMZO01000002.1"/>
</dbReference>
<gene>
    <name evidence="1" type="ORF">SAMN04487894_102484</name>
</gene>
<evidence type="ECO:0000313" key="1">
    <source>
        <dbReference type="EMBL" id="SDC47693.1"/>
    </source>
</evidence>
<sequence length="303" mass="35911">MRFDDSLWKGILEDLFADFLRFFFTNADQIFDMKREFVYLDKEMAQIAVEAATESPKYVDKLVKVFTREGNEQWILVHVEVQGYVDNQFEERMYRYYYRIFDRYRQRITAIVLLTDRNKKFYPKEYRCEFLGTAVHFCFNSYKIIAQDAETLLKSSNPFAFVILTTLLALQRSRLTDKALFDLKTALVRRLLEQKFSRAVIKGIFYFIRNYVVFANRENNNKFDEEIDSITQKSRHMGIVEMIRERETQEILQKGRTEGKLQGKIEIVGNLLTANQFTEDEIAAFAGVPVDFVLEVRNTLKNK</sequence>
<evidence type="ECO:0008006" key="3">
    <source>
        <dbReference type="Google" id="ProtNLM"/>
    </source>
</evidence>
<dbReference type="STRING" id="1285928.SAMN04487894_102484"/>
<name>A0A1G6LWP8_NIADE</name>
<reference evidence="2" key="1">
    <citation type="submission" date="2016-10" db="EMBL/GenBank/DDBJ databases">
        <authorList>
            <person name="Varghese N."/>
            <person name="Submissions S."/>
        </authorList>
    </citation>
    <scope>NUCLEOTIDE SEQUENCE [LARGE SCALE GENOMIC DNA]</scope>
    <source>
        <strain evidence="2">DSM 25811 / CCM 8410 / LMG 26954 / E90</strain>
    </source>
</reference>
<dbReference type="EMBL" id="FMZO01000002">
    <property type="protein sequence ID" value="SDC47693.1"/>
    <property type="molecule type" value="Genomic_DNA"/>
</dbReference>
<accession>A0A1G6LWP8</accession>
<protein>
    <recommendedName>
        <fullName evidence="3">Transposase, YhgA-like</fullName>
    </recommendedName>
</protein>
<proteinExistence type="predicted"/>
<keyword evidence="2" id="KW-1185">Reference proteome</keyword>
<dbReference type="AlphaFoldDB" id="A0A1G6LWP8"/>
<dbReference type="PANTHER" id="PTHR35586">
    <property type="entry name" value="SLL1691 PROTEIN"/>
    <property type="match status" value="1"/>
</dbReference>